<gene>
    <name evidence="2" type="ORF">GCM10025789_01040</name>
</gene>
<comment type="caution">
    <text evidence="2">The sequence shown here is derived from an EMBL/GenBank/DDBJ whole genome shotgun (WGS) entry which is preliminary data.</text>
</comment>
<dbReference type="InterPro" id="IPR043129">
    <property type="entry name" value="ATPase_NBD"/>
</dbReference>
<sequence length="392" mass="40913">MARRNTPADLSAAIIGLIGTRGPQSRADLARALDVSAAAVTNLTRQLLADGVLTSVGTSSSGGGRPATLLDIRQGRRRALGVKVTPNHLFMAEVDLTGDPAQAVSVDLDTRAPDALDVIAETIADYAAPNSDLLLGVGMAVPGTVDGGVVTSPGMGWQRVDVARLVRQRVGLPVVIDNNVNALAIAGQLYGRPGLGPDSLLITIGFGIGAAIVSRGQLFRGAFGGAGEFGHIWVDPHGEPCACGLSGCLETLVSDDALARRAQETGAIPDGGSKDDLNEAARAGEQRALEVFATAGFHLGAAVSSLVHVLDPGEVHVSGEGVDVWEFWEPSFMKALRAHLPAHRRDLRVTVDDWAEDAWAHGAASLVFASPFSSSRNNTVDEVRDLLRTPQQ</sequence>
<dbReference type="PROSITE" id="PS01125">
    <property type="entry name" value="ROK"/>
    <property type="match status" value="1"/>
</dbReference>
<dbReference type="InterPro" id="IPR000600">
    <property type="entry name" value="ROK"/>
</dbReference>
<dbReference type="RefSeq" id="WP_345577384.1">
    <property type="nucleotide sequence ID" value="NZ_BAABLV010000002.1"/>
</dbReference>
<dbReference type="Proteomes" id="UP001501521">
    <property type="component" value="Unassembled WGS sequence"/>
</dbReference>
<dbReference type="Pfam" id="PF00480">
    <property type="entry name" value="ROK"/>
    <property type="match status" value="1"/>
</dbReference>
<proteinExistence type="inferred from homology"/>
<dbReference type="InterPro" id="IPR036388">
    <property type="entry name" value="WH-like_DNA-bd_sf"/>
</dbReference>
<reference evidence="3" key="1">
    <citation type="journal article" date="2019" name="Int. J. Syst. Evol. Microbiol.">
        <title>The Global Catalogue of Microorganisms (GCM) 10K type strain sequencing project: providing services to taxonomists for standard genome sequencing and annotation.</title>
        <authorList>
            <consortium name="The Broad Institute Genomics Platform"/>
            <consortium name="The Broad Institute Genome Sequencing Center for Infectious Disease"/>
            <person name="Wu L."/>
            <person name="Ma J."/>
        </authorList>
    </citation>
    <scope>NUCLEOTIDE SEQUENCE [LARGE SCALE GENOMIC DNA]</scope>
    <source>
        <strain evidence="3">JCM 19125</strain>
    </source>
</reference>
<dbReference type="SUPFAM" id="SSF53067">
    <property type="entry name" value="Actin-like ATPase domain"/>
    <property type="match status" value="1"/>
</dbReference>
<dbReference type="PANTHER" id="PTHR18964:SF149">
    <property type="entry name" value="BIFUNCTIONAL UDP-N-ACETYLGLUCOSAMINE 2-EPIMERASE_N-ACETYLMANNOSAMINE KINASE"/>
    <property type="match status" value="1"/>
</dbReference>
<keyword evidence="3" id="KW-1185">Reference proteome</keyword>
<name>A0ABP9F5A2_9ACTN</name>
<accession>A0ABP9F5A2</accession>
<protein>
    <submittedName>
        <fullName evidence="2">ROK family protein</fullName>
    </submittedName>
</protein>
<dbReference type="InterPro" id="IPR036390">
    <property type="entry name" value="WH_DNA-bd_sf"/>
</dbReference>
<evidence type="ECO:0000313" key="3">
    <source>
        <dbReference type="Proteomes" id="UP001501521"/>
    </source>
</evidence>
<dbReference type="InterPro" id="IPR049874">
    <property type="entry name" value="ROK_cs"/>
</dbReference>
<dbReference type="EMBL" id="BAABLV010000002">
    <property type="protein sequence ID" value="GAA4888566.1"/>
    <property type="molecule type" value="Genomic_DNA"/>
</dbReference>
<comment type="similarity">
    <text evidence="1">Belongs to the ROK (NagC/XylR) family.</text>
</comment>
<evidence type="ECO:0000313" key="2">
    <source>
        <dbReference type="EMBL" id="GAA4888566.1"/>
    </source>
</evidence>
<dbReference type="SUPFAM" id="SSF46785">
    <property type="entry name" value="Winged helix' DNA-binding domain"/>
    <property type="match status" value="1"/>
</dbReference>
<dbReference type="Gene3D" id="1.10.10.10">
    <property type="entry name" value="Winged helix-like DNA-binding domain superfamily/Winged helix DNA-binding domain"/>
    <property type="match status" value="1"/>
</dbReference>
<organism evidence="2 3">
    <name type="scientific">Tessaracoccus lubricantis</name>
    <dbReference type="NCBI Taxonomy" id="545543"/>
    <lineage>
        <taxon>Bacteria</taxon>
        <taxon>Bacillati</taxon>
        <taxon>Actinomycetota</taxon>
        <taxon>Actinomycetes</taxon>
        <taxon>Propionibacteriales</taxon>
        <taxon>Propionibacteriaceae</taxon>
        <taxon>Tessaracoccus</taxon>
    </lineage>
</organism>
<dbReference type="Gene3D" id="3.30.420.40">
    <property type="match status" value="2"/>
</dbReference>
<evidence type="ECO:0000256" key="1">
    <source>
        <dbReference type="ARBA" id="ARBA00006479"/>
    </source>
</evidence>
<dbReference type="PANTHER" id="PTHR18964">
    <property type="entry name" value="ROK (REPRESSOR, ORF, KINASE) FAMILY"/>
    <property type="match status" value="1"/>
</dbReference>